<dbReference type="InterPro" id="IPR032875">
    <property type="entry name" value="Succ_CoA_lig_flav_dom"/>
</dbReference>
<dbReference type="PANTHER" id="PTHR11117:SF2">
    <property type="entry name" value="SUCCINATE--COA LIGASE [ADP_GDP-FORMING] SUBUNIT ALPHA, MITOCHONDRIAL"/>
    <property type="match status" value="1"/>
</dbReference>
<dbReference type="OrthoDB" id="9807196at2"/>
<dbReference type="PRINTS" id="PR01798">
    <property type="entry name" value="SCOASYNTHASE"/>
</dbReference>
<dbReference type="PANTHER" id="PTHR11117">
    <property type="entry name" value="SUCCINYL-COA LIGASE SUBUNIT ALPHA"/>
    <property type="match status" value="1"/>
</dbReference>
<dbReference type="Proteomes" id="UP000377595">
    <property type="component" value="Unassembled WGS sequence"/>
</dbReference>
<reference evidence="5 6" key="1">
    <citation type="submission" date="2019-10" db="EMBL/GenBank/DDBJ databases">
        <title>Whole genome shotgun sequence of Acrocarpospora pleiomorpha NBRC 16267.</title>
        <authorList>
            <person name="Ichikawa N."/>
            <person name="Kimura A."/>
            <person name="Kitahashi Y."/>
            <person name="Komaki H."/>
            <person name="Oguchi A."/>
        </authorList>
    </citation>
    <scope>NUCLEOTIDE SEQUENCE [LARGE SCALE GENOMIC DNA]</scope>
    <source>
        <strain evidence="5 6">NBRC 16267</strain>
    </source>
</reference>
<dbReference type="PIRSF" id="PIRSF001553">
    <property type="entry name" value="SucCS_alpha"/>
    <property type="match status" value="1"/>
</dbReference>
<evidence type="ECO:0000313" key="6">
    <source>
        <dbReference type="Proteomes" id="UP000377595"/>
    </source>
</evidence>
<dbReference type="RefSeq" id="WP_155350929.1">
    <property type="nucleotide sequence ID" value="NZ_BAAAHM010000057.1"/>
</dbReference>
<keyword evidence="6" id="KW-1185">Reference proteome</keyword>
<gene>
    <name evidence="5" type="ORF">Aple_090940</name>
</gene>
<protein>
    <submittedName>
        <fullName evidence="5">Succinyl-CoA synthetase subunit alpha</fullName>
    </submittedName>
</protein>
<dbReference type="InterPro" id="IPR005810">
    <property type="entry name" value="CoA_lig_alpha"/>
</dbReference>
<dbReference type="GO" id="GO:0006099">
    <property type="term" value="P:tricarboxylic acid cycle"/>
    <property type="evidence" value="ECO:0007669"/>
    <property type="project" value="TreeGrafter"/>
</dbReference>
<dbReference type="GO" id="GO:0004775">
    <property type="term" value="F:succinate-CoA ligase (ADP-forming) activity"/>
    <property type="evidence" value="ECO:0007669"/>
    <property type="project" value="TreeGrafter"/>
</dbReference>
<dbReference type="SUPFAM" id="SSF52210">
    <property type="entry name" value="Succinyl-CoA synthetase domains"/>
    <property type="match status" value="1"/>
</dbReference>
<evidence type="ECO:0000256" key="2">
    <source>
        <dbReference type="ARBA" id="ARBA00022741"/>
    </source>
</evidence>
<dbReference type="GO" id="GO:0000166">
    <property type="term" value="F:nucleotide binding"/>
    <property type="evidence" value="ECO:0007669"/>
    <property type="project" value="UniProtKB-KW"/>
</dbReference>
<feature type="domain" description="CoA-binding" evidence="4">
    <location>
        <begin position="4"/>
        <end position="100"/>
    </location>
</feature>
<evidence type="ECO:0000259" key="4">
    <source>
        <dbReference type="SMART" id="SM00881"/>
    </source>
</evidence>
<dbReference type="InterPro" id="IPR003781">
    <property type="entry name" value="CoA-bd"/>
</dbReference>
<dbReference type="Pfam" id="PF13607">
    <property type="entry name" value="Succ_CoA_lig"/>
    <property type="match status" value="1"/>
</dbReference>
<dbReference type="SUPFAM" id="SSF51735">
    <property type="entry name" value="NAD(P)-binding Rossmann-fold domains"/>
    <property type="match status" value="1"/>
</dbReference>
<dbReference type="GO" id="GO:0004776">
    <property type="term" value="F:succinate-CoA ligase (GDP-forming) activity"/>
    <property type="evidence" value="ECO:0007669"/>
    <property type="project" value="TreeGrafter"/>
</dbReference>
<evidence type="ECO:0000313" key="5">
    <source>
        <dbReference type="EMBL" id="GES26195.1"/>
    </source>
</evidence>
<proteinExistence type="predicted"/>
<dbReference type="Gene3D" id="3.40.50.261">
    <property type="entry name" value="Succinyl-CoA synthetase domains"/>
    <property type="match status" value="1"/>
</dbReference>
<feature type="active site" description="Tele-phosphohistidine intermediate" evidence="3">
    <location>
        <position position="248"/>
    </location>
</feature>
<evidence type="ECO:0000256" key="3">
    <source>
        <dbReference type="PIRSR" id="PIRSR001553-1"/>
    </source>
</evidence>
<dbReference type="Pfam" id="PF02629">
    <property type="entry name" value="CoA_binding"/>
    <property type="match status" value="1"/>
</dbReference>
<dbReference type="InterPro" id="IPR016102">
    <property type="entry name" value="Succinyl-CoA_synth-like"/>
</dbReference>
<organism evidence="5 6">
    <name type="scientific">Acrocarpospora pleiomorpha</name>
    <dbReference type="NCBI Taxonomy" id="90975"/>
    <lineage>
        <taxon>Bacteria</taxon>
        <taxon>Bacillati</taxon>
        <taxon>Actinomycetota</taxon>
        <taxon>Actinomycetes</taxon>
        <taxon>Streptosporangiales</taxon>
        <taxon>Streptosporangiaceae</taxon>
        <taxon>Acrocarpospora</taxon>
    </lineage>
</organism>
<accession>A0A5M3XYI6</accession>
<dbReference type="InterPro" id="IPR036291">
    <property type="entry name" value="NAD(P)-bd_dom_sf"/>
</dbReference>
<dbReference type="GO" id="GO:0009361">
    <property type="term" value="C:succinate-CoA ligase complex (ADP-forming)"/>
    <property type="evidence" value="ECO:0007669"/>
    <property type="project" value="TreeGrafter"/>
</dbReference>
<dbReference type="AlphaFoldDB" id="A0A5M3XYI6"/>
<keyword evidence="1" id="KW-0436">Ligase</keyword>
<dbReference type="EMBL" id="BLAF01000081">
    <property type="protein sequence ID" value="GES26195.1"/>
    <property type="molecule type" value="Genomic_DNA"/>
</dbReference>
<dbReference type="Gene3D" id="3.40.50.720">
    <property type="entry name" value="NAD(P)-binding Rossmann-like Domain"/>
    <property type="match status" value="1"/>
</dbReference>
<evidence type="ECO:0000256" key="1">
    <source>
        <dbReference type="ARBA" id="ARBA00022598"/>
    </source>
</evidence>
<name>A0A5M3XYI6_9ACTN</name>
<comment type="caution">
    <text evidence="5">The sequence shown here is derived from an EMBL/GenBank/DDBJ whole genome shotgun (WGS) entry which is preliminary data.</text>
</comment>
<dbReference type="SMART" id="SM00881">
    <property type="entry name" value="CoA_binding"/>
    <property type="match status" value="1"/>
</dbReference>
<sequence length="290" mass="29552">MSFLVDRNTRVLIQGITGQLGVYVTELMSRAGYQPVAGVTPGRGGTSVGGVPVFDTVAEAADQTGCTASLVLVPPAGLRDAALEAIHERMDPVTLMVDGVPLNLSIELLSKARESAVTLIGPNSPGIISPGQCLLGALDPSRFRPGEVAVVSRSGGMMSTIADNLARAGIGTSTCIGIGGDSVIGIDMPTAVTLAEKDPDTRAIVIFGEIGTTQEERLAELIRKGQVGKPVVAYIAGAAAPAGIRYSHAGAQADGPAGSAQAKMATLAEAGAHVVERYVSVGQLTRELLG</sequence>
<keyword evidence="2" id="KW-0547">Nucleotide-binding</keyword>